<feature type="modified residue" description="N6-(pyridoxal phosphate)lysine" evidence="9">
    <location>
        <position position="242"/>
    </location>
</feature>
<feature type="binding site" evidence="9">
    <location>
        <position position="250"/>
    </location>
    <ligand>
        <name>pyridoxal 5'-phosphate</name>
        <dbReference type="ChEBI" id="CHEBI:597326"/>
    </ligand>
</feature>
<dbReference type="STRING" id="341036.SAMN05660649_01419"/>
<dbReference type="InterPro" id="IPR015424">
    <property type="entry name" value="PyrdxlP-dep_Trfase"/>
</dbReference>
<dbReference type="InterPro" id="IPR019881">
    <property type="entry name" value="DAP-NH2Trfase_DapL_Desulfo"/>
</dbReference>
<dbReference type="SUPFAM" id="SSF53383">
    <property type="entry name" value="PLP-dependent transferases"/>
    <property type="match status" value="1"/>
</dbReference>
<dbReference type="UniPathway" id="UPA00034">
    <property type="reaction ID" value="UER00466"/>
</dbReference>
<dbReference type="InterPro" id="IPR004839">
    <property type="entry name" value="Aminotransferase_I/II_large"/>
</dbReference>
<feature type="binding site" evidence="9">
    <location>
        <position position="130"/>
    </location>
    <ligand>
        <name>substrate</name>
    </ligand>
</feature>
<evidence type="ECO:0000313" key="13">
    <source>
        <dbReference type="Proteomes" id="UP000199337"/>
    </source>
</evidence>
<keyword evidence="13" id="KW-1185">Reference proteome</keyword>
<keyword evidence="5 9" id="KW-0032">Aminotransferase</keyword>
<dbReference type="Gene3D" id="3.40.640.10">
    <property type="entry name" value="Type I PLP-dependent aspartate aminotransferase-like (Major domain)"/>
    <property type="match status" value="1"/>
</dbReference>
<proteinExistence type="inferred from homology"/>
<dbReference type="NCBIfam" id="NF006756">
    <property type="entry name" value="PRK09276.1"/>
    <property type="match status" value="1"/>
</dbReference>
<comment type="catalytic activity">
    <reaction evidence="8 9">
        <text>(2S,6S)-2,6-diaminopimelate + 2-oxoglutarate = (S)-2,3,4,5-tetrahydrodipicolinate + L-glutamate + H2O + H(+)</text>
        <dbReference type="Rhea" id="RHEA:23988"/>
        <dbReference type="ChEBI" id="CHEBI:15377"/>
        <dbReference type="ChEBI" id="CHEBI:15378"/>
        <dbReference type="ChEBI" id="CHEBI:16810"/>
        <dbReference type="ChEBI" id="CHEBI:16845"/>
        <dbReference type="ChEBI" id="CHEBI:29985"/>
        <dbReference type="ChEBI" id="CHEBI:57609"/>
        <dbReference type="EC" id="2.6.1.83"/>
    </reaction>
</comment>
<feature type="binding site" evidence="9">
    <location>
        <position position="17"/>
    </location>
    <ligand>
        <name>substrate</name>
    </ligand>
</feature>
<dbReference type="InterPro" id="IPR050881">
    <property type="entry name" value="LL-DAP_aminotransferase"/>
</dbReference>
<dbReference type="InterPro" id="IPR015422">
    <property type="entry name" value="PyrdxlP-dep_Trfase_small"/>
</dbReference>
<keyword evidence="6 9" id="KW-0808">Transferase</keyword>
<comment type="caution">
    <text evidence="9">Lacks conserved residue(s) required for the propagation of feature annotation.</text>
</comment>
<dbReference type="GO" id="GO:0030170">
    <property type="term" value="F:pyridoxal phosphate binding"/>
    <property type="evidence" value="ECO:0007669"/>
    <property type="project" value="UniProtKB-UniRule"/>
</dbReference>
<dbReference type="EC" id="2.6.1.83" evidence="3 9"/>
<evidence type="ECO:0000256" key="1">
    <source>
        <dbReference type="ARBA" id="ARBA00001933"/>
    </source>
</evidence>
<comment type="pathway">
    <text evidence="2 9">Amino-acid biosynthesis; L-lysine biosynthesis via DAP pathway; LL-2,6-diaminopimelate from (S)-tetrahydrodipicolinate (aminotransferase route): step 1/1.</text>
</comment>
<comment type="subunit">
    <text evidence="9">Homodimer.</text>
</comment>
<feature type="binding site" evidence="9">
    <location>
        <position position="180"/>
    </location>
    <ligand>
        <name>substrate</name>
    </ligand>
</feature>
<sequence length="394" mass="43238">MSLQLEEAQRIKNLPPYLFARIEKLIAAKRKAGVDVISLGIGDPDMPTPGHIIEELQKQAEVPANHQYPSSVGMLSYRQAVARWYQNRFGVELNPDSEIVSVIGSKEGIAHIAWCYLNPGDTVLVPDPGYPVYAGGAILAGAEPYYMPLEAEKGFLPDLGAIPADVARRAKMMFINYPNNPTGAVAGEEFYQEVIAFARENNILICHDAAYSEMSYDGYKPPSFLQFQGAIDVGIEFHSVSKSYNMTGWRIGWAAGHPAVVEALGRLKSNIDSGQFQAVQYAAIKGLTGPQDDVSKMQKIYQERRDILVDALNGMGWSLTKPKATFYVWAPVPAGHTSESFAELVLEKAGVVITPGTGYGENGAGFFRIALTVQKERMIEALERMKQNIGTVKF</sequence>
<evidence type="ECO:0000313" key="12">
    <source>
        <dbReference type="EMBL" id="SFG36225.1"/>
    </source>
</evidence>
<dbReference type="GO" id="GO:0033362">
    <property type="term" value="P:lysine biosynthetic process via diaminopimelate, diaminopimelate-aminotransferase pathway"/>
    <property type="evidence" value="ECO:0007669"/>
    <property type="project" value="UniProtKB-UniRule"/>
</dbReference>
<keyword evidence="7 9" id="KW-0663">Pyridoxal phosphate</keyword>
<dbReference type="Pfam" id="PF00155">
    <property type="entry name" value="Aminotran_1_2"/>
    <property type="match status" value="1"/>
</dbReference>
<dbReference type="InterPro" id="IPR015421">
    <property type="entry name" value="PyrdxlP-dep_Trfase_major"/>
</dbReference>
<dbReference type="OrthoDB" id="9803354at2"/>
<dbReference type="InterPro" id="IPR004838">
    <property type="entry name" value="NHTrfase_class1_PyrdxlP-BS"/>
</dbReference>
<feature type="binding site" evidence="9">
    <location>
        <begin position="239"/>
        <end position="241"/>
    </location>
    <ligand>
        <name>pyridoxal 5'-phosphate</name>
        <dbReference type="ChEBI" id="CHEBI:597326"/>
    </ligand>
</feature>
<dbReference type="NCBIfam" id="TIGR03540">
    <property type="entry name" value="DapC_direct"/>
    <property type="match status" value="1"/>
</dbReference>
<dbReference type="HAMAP" id="MF_01642">
    <property type="entry name" value="DapL_aminotrans_1"/>
    <property type="match status" value="1"/>
</dbReference>
<comment type="function">
    <text evidence="9">Involved in the synthesis of meso-diaminopimelate (m-DAP or DL-DAP), required for both lysine and peptidoglycan biosynthesis. Catalyzes the direct conversion of tetrahydrodipicolinate to LL-diaminopimelate.</text>
</comment>
<comment type="similarity">
    <text evidence="9">Belongs to the class-I pyridoxal-phosphate-dependent aminotransferase family. LL-diaminopimelate aminotransferase subfamily.</text>
</comment>
<dbReference type="PANTHER" id="PTHR42832">
    <property type="entry name" value="AMINO ACID AMINOTRANSFERASE"/>
    <property type="match status" value="1"/>
</dbReference>
<feature type="domain" description="Aminotransferase class I/classII large" evidence="11">
    <location>
        <begin position="35"/>
        <end position="384"/>
    </location>
</feature>
<protein>
    <recommendedName>
        <fullName evidence="4 9">LL-diaminopimelate aminotransferase</fullName>
        <shortName evidence="9">DAP-AT</shortName>
        <shortName evidence="9">DAP-aminotransferase</shortName>
        <shortName evidence="9">LL-DAP-aminotransferase</shortName>
        <ecNumber evidence="3 9">2.6.1.83</ecNumber>
    </recommendedName>
</protein>
<dbReference type="InterPro" id="IPR019942">
    <property type="entry name" value="DapL/ALD1"/>
</dbReference>
<dbReference type="AlphaFoldDB" id="A0A1I2R661"/>
<name>A0A1I2R661_9FIRM</name>
<reference evidence="13" key="1">
    <citation type="submission" date="2016-10" db="EMBL/GenBank/DDBJ databases">
        <authorList>
            <person name="Varghese N."/>
            <person name="Submissions S."/>
        </authorList>
    </citation>
    <scope>NUCLEOTIDE SEQUENCE [LARGE SCALE GENOMIC DNA]</scope>
    <source>
        <strain evidence="13">DSM 17038</strain>
    </source>
</reference>
<feature type="binding site" evidence="9">
    <location>
        <position position="130"/>
    </location>
    <ligand>
        <name>pyridoxal 5'-phosphate</name>
        <dbReference type="ChEBI" id="CHEBI:597326"/>
    </ligand>
</feature>
<dbReference type="CDD" id="cd00609">
    <property type="entry name" value="AAT_like"/>
    <property type="match status" value="1"/>
</dbReference>
<dbReference type="RefSeq" id="WP_092470092.1">
    <property type="nucleotide sequence ID" value="NZ_FOOX01000004.1"/>
</dbReference>
<accession>A0A1I2R661</accession>
<evidence type="ECO:0000256" key="10">
    <source>
        <dbReference type="RuleBase" id="RU000481"/>
    </source>
</evidence>
<comment type="cofactor">
    <cofactor evidence="1 9 10">
        <name>pyridoxal 5'-phosphate</name>
        <dbReference type="ChEBI" id="CHEBI:597326"/>
    </cofactor>
</comment>
<organism evidence="12 13">
    <name type="scientific">Desulfotruncus arcticus DSM 17038</name>
    <dbReference type="NCBI Taxonomy" id="1121424"/>
    <lineage>
        <taxon>Bacteria</taxon>
        <taxon>Bacillati</taxon>
        <taxon>Bacillota</taxon>
        <taxon>Clostridia</taxon>
        <taxon>Eubacteriales</taxon>
        <taxon>Desulfallaceae</taxon>
        <taxon>Desulfotruncus</taxon>
    </lineage>
</organism>
<evidence type="ECO:0000256" key="4">
    <source>
        <dbReference type="ARBA" id="ARBA00018052"/>
    </source>
</evidence>
<evidence type="ECO:0000256" key="9">
    <source>
        <dbReference type="HAMAP-Rule" id="MF_01642"/>
    </source>
</evidence>
<evidence type="ECO:0000256" key="8">
    <source>
        <dbReference type="ARBA" id="ARBA00051934"/>
    </source>
</evidence>
<feature type="binding site" evidence="9">
    <location>
        <position position="42"/>
    </location>
    <ligand>
        <name>substrate</name>
    </ligand>
</feature>
<gene>
    <name evidence="9" type="primary">dapL</name>
    <name evidence="12" type="ORF">SAMN05660649_01419</name>
</gene>
<evidence type="ECO:0000259" key="11">
    <source>
        <dbReference type="Pfam" id="PF00155"/>
    </source>
</evidence>
<dbReference type="Gene3D" id="3.90.1150.10">
    <property type="entry name" value="Aspartate Aminotransferase, domain 1"/>
    <property type="match status" value="1"/>
</dbReference>
<feature type="binding site" evidence="9">
    <location>
        <position position="368"/>
    </location>
    <ligand>
        <name>substrate</name>
    </ligand>
</feature>
<dbReference type="EMBL" id="FOOX01000004">
    <property type="protein sequence ID" value="SFG36225.1"/>
    <property type="molecule type" value="Genomic_DNA"/>
</dbReference>
<feature type="binding site" evidence="9">
    <location>
        <position position="180"/>
    </location>
    <ligand>
        <name>pyridoxal 5'-phosphate</name>
        <dbReference type="ChEBI" id="CHEBI:597326"/>
    </ligand>
</feature>
<evidence type="ECO:0000256" key="5">
    <source>
        <dbReference type="ARBA" id="ARBA00022576"/>
    </source>
</evidence>
<dbReference type="PANTHER" id="PTHR42832:SF3">
    <property type="entry name" value="L-GLUTAMINE--4-(METHYLSULFANYL)-2-OXOBUTANOATE AMINOTRANSFERASE"/>
    <property type="match status" value="1"/>
</dbReference>
<dbReference type="GO" id="GO:0010285">
    <property type="term" value="F:L,L-diaminopimelate aminotransferase activity"/>
    <property type="evidence" value="ECO:0007669"/>
    <property type="project" value="UniProtKB-UniRule"/>
</dbReference>
<dbReference type="Proteomes" id="UP000199337">
    <property type="component" value="Unassembled WGS sequence"/>
</dbReference>
<evidence type="ECO:0000256" key="3">
    <source>
        <dbReference type="ARBA" id="ARBA00013138"/>
    </source>
</evidence>
<evidence type="ECO:0000256" key="6">
    <source>
        <dbReference type="ARBA" id="ARBA00022679"/>
    </source>
</evidence>
<evidence type="ECO:0000256" key="2">
    <source>
        <dbReference type="ARBA" id="ARBA00004982"/>
    </source>
</evidence>
<dbReference type="PROSITE" id="PS00105">
    <property type="entry name" value="AA_TRANSFER_CLASS_1"/>
    <property type="match status" value="1"/>
</dbReference>
<feature type="binding site" evidence="9">
    <location>
        <position position="211"/>
    </location>
    <ligand>
        <name>pyridoxal 5'-phosphate</name>
        <dbReference type="ChEBI" id="CHEBI:597326"/>
    </ligand>
</feature>
<evidence type="ECO:0000256" key="7">
    <source>
        <dbReference type="ARBA" id="ARBA00022898"/>
    </source>
</evidence>